<evidence type="ECO:0000256" key="1">
    <source>
        <dbReference type="SAM" id="MobiDB-lite"/>
    </source>
</evidence>
<dbReference type="PANTHER" id="PTHR44329:SF84">
    <property type="entry name" value="PROTEIN KINASE LIKE PROTEIN"/>
    <property type="match status" value="1"/>
</dbReference>
<dbReference type="Gene3D" id="1.10.510.10">
    <property type="entry name" value="Transferase(Phosphotransferase) domain 1"/>
    <property type="match status" value="1"/>
</dbReference>
<feature type="region of interest" description="Disordered" evidence="1">
    <location>
        <begin position="1"/>
        <end position="30"/>
    </location>
</feature>
<protein>
    <recommendedName>
        <fullName evidence="2">Protein kinase domain-containing protein</fullName>
    </recommendedName>
</protein>
<evidence type="ECO:0000259" key="2">
    <source>
        <dbReference type="PROSITE" id="PS50011"/>
    </source>
</evidence>
<dbReference type="EMBL" id="JAMYWD010000007">
    <property type="protein sequence ID" value="KAJ4966831.1"/>
    <property type="molecule type" value="Genomic_DNA"/>
</dbReference>
<dbReference type="InterPro" id="IPR051681">
    <property type="entry name" value="Ser/Thr_Kinases-Pseudokinases"/>
</dbReference>
<dbReference type="PROSITE" id="PS50011">
    <property type="entry name" value="PROTEIN_KINASE_DOM"/>
    <property type="match status" value="1"/>
</dbReference>
<dbReference type="InterPro" id="IPR008271">
    <property type="entry name" value="Ser/Thr_kinase_AS"/>
</dbReference>
<dbReference type="SMART" id="SM00220">
    <property type="entry name" value="S_TKc"/>
    <property type="match status" value="1"/>
</dbReference>
<name>A0A9Q0KAI6_9MAGN</name>
<evidence type="ECO:0000313" key="4">
    <source>
        <dbReference type="Proteomes" id="UP001141806"/>
    </source>
</evidence>
<dbReference type="Proteomes" id="UP001141806">
    <property type="component" value="Unassembled WGS sequence"/>
</dbReference>
<comment type="caution">
    <text evidence="3">The sequence shown here is derived from an EMBL/GenBank/DDBJ whole genome shotgun (WGS) entry which is preliminary data.</text>
</comment>
<proteinExistence type="predicted"/>
<dbReference type="AlphaFoldDB" id="A0A9Q0KAI6"/>
<dbReference type="CDD" id="cd13999">
    <property type="entry name" value="STKc_MAP3K-like"/>
    <property type="match status" value="1"/>
</dbReference>
<dbReference type="PROSITE" id="PS00108">
    <property type="entry name" value="PROTEIN_KINASE_ST"/>
    <property type="match status" value="1"/>
</dbReference>
<dbReference type="Pfam" id="PF07714">
    <property type="entry name" value="PK_Tyr_Ser-Thr"/>
    <property type="match status" value="1"/>
</dbReference>
<dbReference type="InterPro" id="IPR000719">
    <property type="entry name" value="Prot_kinase_dom"/>
</dbReference>
<dbReference type="PRINTS" id="PR00109">
    <property type="entry name" value="TYRKINASE"/>
</dbReference>
<dbReference type="GO" id="GO:0004674">
    <property type="term" value="F:protein serine/threonine kinase activity"/>
    <property type="evidence" value="ECO:0007669"/>
    <property type="project" value="TreeGrafter"/>
</dbReference>
<dbReference type="OrthoDB" id="4062651at2759"/>
<sequence>MAGTSIFGDEKPINSLFTSQSDEDDSASEKDKHVIIENSGIEIDQSLMIDTKLLYVSSLIRSGGHSVVYRGRYKGVPVALKIKKSAIGSNVSPVVRERILREIRIISQLKHENIVKFIGASVQPICVIVMEYMKSGSLKNYLYRARQRGGLELKRCISYAMDISKAMECLHRNGIIHRDLKPDNLLLSENHKKLKLGDFGLSREETVEEKMTAGVGTLRWMAPEIFGEGSLKRGEKIYYDHKVDVYSFSMVLWEMLANSMPFEGMNTFQAAYANVLRPCLDNIPKGIAPLLESCWAADPSQRPEFFQITRALSEYLRSLSASSSLSLPLVMIEEEEDGTGNGSGSGSGSGFGSISGIGTGTGTGIGTIPSPTIGTGIIGNSQASVRESVSAIANDPVVQEAKEVETTIERYKSCLSSKVCNFFCLCFSKSSSSLEAS</sequence>
<dbReference type="PANTHER" id="PTHR44329">
    <property type="entry name" value="SERINE/THREONINE-PROTEIN KINASE TNNI3K-RELATED"/>
    <property type="match status" value="1"/>
</dbReference>
<feature type="domain" description="Protein kinase" evidence="2">
    <location>
        <begin position="54"/>
        <end position="316"/>
    </location>
</feature>
<dbReference type="InterPro" id="IPR001245">
    <property type="entry name" value="Ser-Thr/Tyr_kinase_cat_dom"/>
</dbReference>
<reference evidence="3" key="1">
    <citation type="journal article" date="2023" name="Plant J.">
        <title>The genome of the king protea, Protea cynaroides.</title>
        <authorList>
            <person name="Chang J."/>
            <person name="Duong T.A."/>
            <person name="Schoeman C."/>
            <person name="Ma X."/>
            <person name="Roodt D."/>
            <person name="Barker N."/>
            <person name="Li Z."/>
            <person name="Van de Peer Y."/>
            <person name="Mizrachi E."/>
        </authorList>
    </citation>
    <scope>NUCLEOTIDE SEQUENCE</scope>
    <source>
        <tissue evidence="3">Young leaves</tissue>
    </source>
</reference>
<keyword evidence="4" id="KW-1185">Reference proteome</keyword>
<evidence type="ECO:0000313" key="3">
    <source>
        <dbReference type="EMBL" id="KAJ4966831.1"/>
    </source>
</evidence>
<organism evidence="3 4">
    <name type="scientific">Protea cynaroides</name>
    <dbReference type="NCBI Taxonomy" id="273540"/>
    <lineage>
        <taxon>Eukaryota</taxon>
        <taxon>Viridiplantae</taxon>
        <taxon>Streptophyta</taxon>
        <taxon>Embryophyta</taxon>
        <taxon>Tracheophyta</taxon>
        <taxon>Spermatophyta</taxon>
        <taxon>Magnoliopsida</taxon>
        <taxon>Proteales</taxon>
        <taxon>Proteaceae</taxon>
        <taxon>Protea</taxon>
    </lineage>
</organism>
<gene>
    <name evidence="3" type="ORF">NE237_018680</name>
</gene>
<accession>A0A9Q0KAI6</accession>
<dbReference type="GO" id="GO:0005524">
    <property type="term" value="F:ATP binding"/>
    <property type="evidence" value="ECO:0007669"/>
    <property type="project" value="InterPro"/>
</dbReference>
<dbReference type="SUPFAM" id="SSF56112">
    <property type="entry name" value="Protein kinase-like (PK-like)"/>
    <property type="match status" value="1"/>
</dbReference>
<dbReference type="InterPro" id="IPR011009">
    <property type="entry name" value="Kinase-like_dom_sf"/>
</dbReference>